<organism evidence="2 3">
    <name type="scientific">Candolleomyces eurysporus</name>
    <dbReference type="NCBI Taxonomy" id="2828524"/>
    <lineage>
        <taxon>Eukaryota</taxon>
        <taxon>Fungi</taxon>
        <taxon>Dikarya</taxon>
        <taxon>Basidiomycota</taxon>
        <taxon>Agaricomycotina</taxon>
        <taxon>Agaricomycetes</taxon>
        <taxon>Agaricomycetidae</taxon>
        <taxon>Agaricales</taxon>
        <taxon>Agaricineae</taxon>
        <taxon>Psathyrellaceae</taxon>
        <taxon>Candolleomyces</taxon>
    </lineage>
</organism>
<dbReference type="PROSITE" id="PS50013">
    <property type="entry name" value="CHROMO_2"/>
    <property type="match status" value="1"/>
</dbReference>
<dbReference type="Gene3D" id="2.40.50.40">
    <property type="match status" value="1"/>
</dbReference>
<dbReference type="Proteomes" id="UP001140091">
    <property type="component" value="Unassembled WGS sequence"/>
</dbReference>
<feature type="non-terminal residue" evidence="2">
    <location>
        <position position="241"/>
    </location>
</feature>
<dbReference type="InterPro" id="IPR000953">
    <property type="entry name" value="Chromo/chromo_shadow_dom"/>
</dbReference>
<dbReference type="SUPFAM" id="SSF54160">
    <property type="entry name" value="Chromo domain-like"/>
    <property type="match status" value="1"/>
</dbReference>
<dbReference type="OrthoDB" id="3268967at2759"/>
<protein>
    <recommendedName>
        <fullName evidence="1">Chromo domain-containing protein</fullName>
    </recommendedName>
</protein>
<gene>
    <name evidence="2" type="ORF">H1R20_g7221</name>
</gene>
<name>A0A9W8J7Z8_9AGAR</name>
<comment type="caution">
    <text evidence="2">The sequence shown here is derived from an EMBL/GenBank/DDBJ whole genome shotgun (WGS) entry which is preliminary data.</text>
</comment>
<evidence type="ECO:0000313" key="3">
    <source>
        <dbReference type="Proteomes" id="UP001140091"/>
    </source>
</evidence>
<sequence length="241" mass="26982">MSTTNSSTGLSPFLLRLGYSPRIIPAILATPAEASVGEIDAADWLDTREKVVNDAKDALLHAKIVQAANVNSQRDPEPSFPVGSRVMLSTKHHRHTFKNRSDGRTAKFFARWDGPYVVKAAHPEKSAYTLDIPESSAMFPTFHTSLLKLYHPNDDSSFPHRSHLQPPPLTFDDGSQEYFIRDIIDEKRRGRGYRYLVRWKGYGPEHDSWLPGRELVGTDALDAWISSLDLDSLPNSSPAGR</sequence>
<dbReference type="Pfam" id="PF00385">
    <property type="entry name" value="Chromo"/>
    <property type="match status" value="1"/>
</dbReference>
<proteinExistence type="predicted"/>
<dbReference type="Pfam" id="PF24626">
    <property type="entry name" value="SH3_Tf2-1"/>
    <property type="match status" value="1"/>
</dbReference>
<keyword evidence="3" id="KW-1185">Reference proteome</keyword>
<evidence type="ECO:0000313" key="2">
    <source>
        <dbReference type="EMBL" id="KAJ2929877.1"/>
    </source>
</evidence>
<dbReference type="InterPro" id="IPR023780">
    <property type="entry name" value="Chromo_domain"/>
</dbReference>
<evidence type="ECO:0000259" key="1">
    <source>
        <dbReference type="PROSITE" id="PS50013"/>
    </source>
</evidence>
<dbReference type="SMART" id="SM00298">
    <property type="entry name" value="CHROMO"/>
    <property type="match status" value="1"/>
</dbReference>
<dbReference type="InterPro" id="IPR016197">
    <property type="entry name" value="Chromo-like_dom_sf"/>
</dbReference>
<dbReference type="GO" id="GO:0006338">
    <property type="term" value="P:chromatin remodeling"/>
    <property type="evidence" value="ECO:0007669"/>
    <property type="project" value="UniProtKB-ARBA"/>
</dbReference>
<dbReference type="EMBL" id="JANBPK010000855">
    <property type="protein sequence ID" value="KAJ2929877.1"/>
    <property type="molecule type" value="Genomic_DNA"/>
</dbReference>
<dbReference type="InterPro" id="IPR056924">
    <property type="entry name" value="SH3_Tf2-1"/>
</dbReference>
<feature type="domain" description="Chromo" evidence="1">
    <location>
        <begin position="178"/>
        <end position="224"/>
    </location>
</feature>
<reference evidence="2" key="1">
    <citation type="submission" date="2022-06" db="EMBL/GenBank/DDBJ databases">
        <title>Genome Sequence of Candolleomyces eurysporus.</title>
        <authorList>
            <person name="Buettner E."/>
        </authorList>
    </citation>
    <scope>NUCLEOTIDE SEQUENCE</scope>
    <source>
        <strain evidence="2">VTCC 930004</strain>
    </source>
</reference>
<dbReference type="AlphaFoldDB" id="A0A9W8J7Z8"/>
<accession>A0A9W8J7Z8</accession>